<dbReference type="SUPFAM" id="SSF54909">
    <property type="entry name" value="Dimeric alpha+beta barrel"/>
    <property type="match status" value="1"/>
</dbReference>
<dbReference type="RefSeq" id="WP_318596360.1">
    <property type="nucleotide sequence ID" value="NZ_JAWSTH010000012.1"/>
</dbReference>
<name>A0ABU4HLC2_9ACTN</name>
<dbReference type="Proteomes" id="UP001284601">
    <property type="component" value="Unassembled WGS sequence"/>
</dbReference>
<proteinExistence type="predicted"/>
<protein>
    <submittedName>
        <fullName evidence="1">L-rhamnose mutarotase</fullName>
    </submittedName>
</protein>
<dbReference type="InterPro" id="IPR008000">
    <property type="entry name" value="Rham/fucose_mutarotase"/>
</dbReference>
<evidence type="ECO:0000313" key="1">
    <source>
        <dbReference type="EMBL" id="MDW5594103.1"/>
    </source>
</evidence>
<organism evidence="1 2">
    <name type="scientific">Conexibacter stalactiti</name>
    <dbReference type="NCBI Taxonomy" id="1940611"/>
    <lineage>
        <taxon>Bacteria</taxon>
        <taxon>Bacillati</taxon>
        <taxon>Actinomycetota</taxon>
        <taxon>Thermoleophilia</taxon>
        <taxon>Solirubrobacterales</taxon>
        <taxon>Conexibacteraceae</taxon>
        <taxon>Conexibacter</taxon>
    </lineage>
</organism>
<comment type="caution">
    <text evidence="1">The sequence shown here is derived from an EMBL/GenBank/DDBJ whole genome shotgun (WGS) entry which is preliminary data.</text>
</comment>
<dbReference type="Pfam" id="PF05336">
    <property type="entry name" value="rhaM"/>
    <property type="match status" value="1"/>
</dbReference>
<dbReference type="InterPro" id="IPR011008">
    <property type="entry name" value="Dimeric_a/b-barrel"/>
</dbReference>
<dbReference type="PANTHER" id="PTHR34389:SF2">
    <property type="entry name" value="L-RHAMNOSE MUTAROTASE"/>
    <property type="match status" value="1"/>
</dbReference>
<dbReference type="PANTHER" id="PTHR34389">
    <property type="entry name" value="L-RHAMNOSE MUTAROTASE"/>
    <property type="match status" value="1"/>
</dbReference>
<gene>
    <name evidence="1" type="ORF">R7226_07140</name>
</gene>
<keyword evidence="2" id="KW-1185">Reference proteome</keyword>
<sequence length="104" mass="12293">MQHVGHVWRVRPGQREEYLRRHATVWPELEAMMRAAGITTYVIYLWDEVVFSHMAVEDYERLVREYGSDPVATRWEAAFADLLEYPGADPQSGWPERLEEVWSL</sequence>
<evidence type="ECO:0000313" key="2">
    <source>
        <dbReference type="Proteomes" id="UP001284601"/>
    </source>
</evidence>
<reference evidence="2" key="1">
    <citation type="submission" date="2023-07" db="EMBL/GenBank/DDBJ databases">
        <title>Conexibacter stalactiti sp. nov., isolated from stalactites in a lava cave and emended description of the genus Conexibacter.</title>
        <authorList>
            <person name="Lee S.D."/>
        </authorList>
    </citation>
    <scope>NUCLEOTIDE SEQUENCE [LARGE SCALE GENOMIC DNA]</scope>
    <source>
        <strain evidence="2">KCTC 39840</strain>
    </source>
</reference>
<dbReference type="Gene3D" id="3.30.70.100">
    <property type="match status" value="1"/>
</dbReference>
<dbReference type="EMBL" id="JAWSTH010000012">
    <property type="protein sequence ID" value="MDW5594103.1"/>
    <property type="molecule type" value="Genomic_DNA"/>
</dbReference>
<accession>A0ABU4HLC2</accession>